<keyword evidence="2 6" id="KW-0812">Transmembrane</keyword>
<protein>
    <submittedName>
        <fullName evidence="8">Major facilitator superfamily domain-containing protein</fullName>
    </submittedName>
</protein>
<accession>A0ABQ8GRP3</accession>
<dbReference type="EMBL" id="JAGTJR010000002">
    <property type="protein sequence ID" value="KAH7063162.1"/>
    <property type="molecule type" value="Genomic_DNA"/>
</dbReference>
<feature type="transmembrane region" description="Helical" evidence="6">
    <location>
        <begin position="320"/>
        <end position="340"/>
    </location>
</feature>
<comment type="subcellular location">
    <subcellularLocation>
        <location evidence="1">Membrane</location>
        <topology evidence="1">Multi-pass membrane protein</topology>
    </subcellularLocation>
</comment>
<keyword evidence="4 6" id="KW-0472">Membrane</keyword>
<feature type="compositionally biased region" description="Pro residues" evidence="5">
    <location>
        <begin position="49"/>
        <end position="58"/>
    </location>
</feature>
<name>A0ABQ8GRP3_9PEZI</name>
<feature type="region of interest" description="Disordered" evidence="5">
    <location>
        <begin position="22"/>
        <end position="76"/>
    </location>
</feature>
<feature type="transmembrane region" description="Helical" evidence="6">
    <location>
        <begin position="498"/>
        <end position="518"/>
    </location>
</feature>
<dbReference type="Pfam" id="PF07690">
    <property type="entry name" value="MFS_1"/>
    <property type="match status" value="1"/>
</dbReference>
<evidence type="ECO:0000256" key="4">
    <source>
        <dbReference type="ARBA" id="ARBA00023136"/>
    </source>
</evidence>
<evidence type="ECO:0000256" key="3">
    <source>
        <dbReference type="ARBA" id="ARBA00022989"/>
    </source>
</evidence>
<keyword evidence="9" id="KW-1185">Reference proteome</keyword>
<dbReference type="InterPro" id="IPR011701">
    <property type="entry name" value="MFS"/>
</dbReference>
<feature type="transmembrane region" description="Helical" evidence="6">
    <location>
        <begin position="85"/>
        <end position="103"/>
    </location>
</feature>
<evidence type="ECO:0000256" key="5">
    <source>
        <dbReference type="SAM" id="MobiDB-lite"/>
    </source>
</evidence>
<evidence type="ECO:0000259" key="7">
    <source>
        <dbReference type="PROSITE" id="PS50850"/>
    </source>
</evidence>
<feature type="transmembrane region" description="Helical" evidence="6">
    <location>
        <begin position="180"/>
        <end position="201"/>
    </location>
</feature>
<evidence type="ECO:0000256" key="2">
    <source>
        <dbReference type="ARBA" id="ARBA00022692"/>
    </source>
</evidence>
<organism evidence="8 9">
    <name type="scientific">Macrophomina phaseolina</name>
    <dbReference type="NCBI Taxonomy" id="35725"/>
    <lineage>
        <taxon>Eukaryota</taxon>
        <taxon>Fungi</taxon>
        <taxon>Dikarya</taxon>
        <taxon>Ascomycota</taxon>
        <taxon>Pezizomycotina</taxon>
        <taxon>Dothideomycetes</taxon>
        <taxon>Dothideomycetes incertae sedis</taxon>
        <taxon>Botryosphaeriales</taxon>
        <taxon>Botryosphaeriaceae</taxon>
        <taxon>Macrophomina</taxon>
    </lineage>
</organism>
<dbReference type="Proteomes" id="UP000774617">
    <property type="component" value="Unassembled WGS sequence"/>
</dbReference>
<dbReference type="SUPFAM" id="SSF103473">
    <property type="entry name" value="MFS general substrate transporter"/>
    <property type="match status" value="1"/>
</dbReference>
<feature type="domain" description="Major facilitator superfamily (MFS) profile" evidence="7">
    <location>
        <begin position="89"/>
        <end position="534"/>
    </location>
</feature>
<evidence type="ECO:0000256" key="6">
    <source>
        <dbReference type="SAM" id="Phobius"/>
    </source>
</evidence>
<dbReference type="Gene3D" id="1.20.1250.20">
    <property type="entry name" value="MFS general substrate transporter like domains"/>
    <property type="match status" value="1"/>
</dbReference>
<dbReference type="PANTHER" id="PTHR23502">
    <property type="entry name" value="MAJOR FACILITATOR SUPERFAMILY"/>
    <property type="match status" value="1"/>
</dbReference>
<feature type="transmembrane region" description="Helical" evidence="6">
    <location>
        <begin position="123"/>
        <end position="143"/>
    </location>
</feature>
<dbReference type="PROSITE" id="PS50850">
    <property type="entry name" value="MFS"/>
    <property type="match status" value="1"/>
</dbReference>
<evidence type="ECO:0000256" key="1">
    <source>
        <dbReference type="ARBA" id="ARBA00004141"/>
    </source>
</evidence>
<reference evidence="8 9" key="1">
    <citation type="journal article" date="2021" name="Nat. Commun.">
        <title>Genetic determinants of endophytism in the Arabidopsis root mycobiome.</title>
        <authorList>
            <person name="Mesny F."/>
            <person name="Miyauchi S."/>
            <person name="Thiergart T."/>
            <person name="Pickel B."/>
            <person name="Atanasova L."/>
            <person name="Karlsson M."/>
            <person name="Huettel B."/>
            <person name="Barry K.W."/>
            <person name="Haridas S."/>
            <person name="Chen C."/>
            <person name="Bauer D."/>
            <person name="Andreopoulos W."/>
            <person name="Pangilinan J."/>
            <person name="LaButti K."/>
            <person name="Riley R."/>
            <person name="Lipzen A."/>
            <person name="Clum A."/>
            <person name="Drula E."/>
            <person name="Henrissat B."/>
            <person name="Kohler A."/>
            <person name="Grigoriev I.V."/>
            <person name="Martin F.M."/>
            <person name="Hacquard S."/>
        </authorList>
    </citation>
    <scope>NUCLEOTIDE SEQUENCE [LARGE SCALE GENOMIC DNA]</scope>
    <source>
        <strain evidence="8 9">MPI-SDFR-AT-0080</strain>
    </source>
</reference>
<keyword evidence="3 6" id="KW-1133">Transmembrane helix</keyword>
<feature type="transmembrane region" description="Helical" evidence="6">
    <location>
        <begin position="461"/>
        <end position="478"/>
    </location>
</feature>
<feature type="compositionally biased region" description="Low complexity" evidence="5">
    <location>
        <begin position="36"/>
        <end position="48"/>
    </location>
</feature>
<dbReference type="InterPro" id="IPR020846">
    <property type="entry name" value="MFS_dom"/>
</dbReference>
<evidence type="ECO:0000313" key="8">
    <source>
        <dbReference type="EMBL" id="KAH7063162.1"/>
    </source>
</evidence>
<feature type="transmembrane region" description="Helical" evidence="6">
    <location>
        <begin position="430"/>
        <end position="449"/>
    </location>
</feature>
<feature type="transmembrane region" description="Helical" evidence="6">
    <location>
        <begin position="155"/>
        <end position="174"/>
    </location>
</feature>
<dbReference type="InterPro" id="IPR036259">
    <property type="entry name" value="MFS_trans_sf"/>
</dbReference>
<evidence type="ECO:0000313" key="9">
    <source>
        <dbReference type="Proteomes" id="UP000774617"/>
    </source>
</evidence>
<gene>
    <name evidence="8" type="ORF">B0J12DRAFT_758352</name>
</gene>
<feature type="transmembrane region" description="Helical" evidence="6">
    <location>
        <begin position="360"/>
        <end position="381"/>
    </location>
</feature>
<proteinExistence type="predicted"/>
<comment type="caution">
    <text evidence="8">The sequence shown here is derived from an EMBL/GenBank/DDBJ whole genome shotgun (WGS) entry which is preliminary data.</text>
</comment>
<feature type="transmembrane region" description="Helical" evidence="6">
    <location>
        <begin position="245"/>
        <end position="265"/>
    </location>
</feature>
<feature type="transmembrane region" description="Helical" evidence="6">
    <location>
        <begin position="405"/>
        <end position="424"/>
    </location>
</feature>
<feature type="transmembrane region" description="Helical" evidence="6">
    <location>
        <begin position="213"/>
        <end position="233"/>
    </location>
</feature>
<sequence length="534" mass="58247">MQSILQYREIGRFVQHTHYQEDNRSKDAPVVHHNTSNDSSSSASHPAFESPPPTPPSPGQRQRIIPVHSCGGADPTNPRNWTMGVRVRGFVLVALLSFTQTWAGSADASYNSVAAAALGVSRVAASLNTAMFSLGIGIGSMFVGPLSETFGRNMLYFVAGLGYLVAVMATALARDLAGQVVARLFVGLCSSVTGSVSGSSVHDMFDARERSVAFPLLALMNTLPSTLAPVPGGWICQSAGLSYHWVDWISLIISVPAWLLALLFLPETYSPLLQSWKARHLRHVTGDHRYRSGLESGGGLVARLKETLPRPLVFWAREPVIIILGIYTVLLNVLLFVFLSAFEFLFSETYGFSDGETNTVFLAIGAGIIFSSFLIPIWYVIDSRALRKRQIYDGPTAVLPPEVRLWPSMVASPFLSISIFWLAWTNYPSISPWSSFGACFVFGYALISIQVSSFQYIIDSYGPYAASALGGITLARFYLAAGMNVASRPMFQALGVHWTLTIIGSIAAVLVPAPWIFYKYGAKVRARSKYAVYA</sequence>
<dbReference type="PANTHER" id="PTHR23502:SF188">
    <property type="entry name" value="MAJOR FACILITATOR SUPERFAMILY (MFS) PROFILE DOMAIN-CONTAINING PROTEIN"/>
    <property type="match status" value="1"/>
</dbReference>